<dbReference type="GO" id="GO:0005634">
    <property type="term" value="C:nucleus"/>
    <property type="evidence" value="ECO:0007669"/>
    <property type="project" value="UniProtKB-UniRule"/>
</dbReference>
<reference evidence="6" key="1">
    <citation type="submission" date="2022-12" db="EMBL/GenBank/DDBJ databases">
        <title>Genome assemblies of Blomia tropicalis.</title>
        <authorList>
            <person name="Cui Y."/>
        </authorList>
    </citation>
    <scope>NUCLEOTIDE SEQUENCE</scope>
    <source>
        <tissue evidence="6">Adult mites</tissue>
    </source>
</reference>
<feature type="region of interest" description="Disordered" evidence="4">
    <location>
        <begin position="53"/>
        <end position="116"/>
    </location>
</feature>
<dbReference type="EMBL" id="JAPWDV010000001">
    <property type="protein sequence ID" value="KAJ6225910.1"/>
    <property type="molecule type" value="Genomic_DNA"/>
</dbReference>
<dbReference type="Proteomes" id="UP001142055">
    <property type="component" value="Chromosome 1"/>
</dbReference>
<evidence type="ECO:0000256" key="2">
    <source>
        <dbReference type="ARBA" id="ARBA00023242"/>
    </source>
</evidence>
<feature type="compositionally biased region" description="Basic residues" evidence="4">
    <location>
        <begin position="57"/>
        <end position="66"/>
    </location>
</feature>
<proteinExistence type="predicted"/>
<dbReference type="GO" id="GO:0010468">
    <property type="term" value="P:regulation of gene expression"/>
    <property type="evidence" value="ECO:0007669"/>
    <property type="project" value="TreeGrafter"/>
</dbReference>
<keyword evidence="2 3" id="KW-0539">Nucleus</keyword>
<keyword evidence="7" id="KW-1185">Reference proteome</keyword>
<dbReference type="GO" id="GO:0003677">
    <property type="term" value="F:DNA binding"/>
    <property type="evidence" value="ECO:0007669"/>
    <property type="project" value="UniProtKB-UniRule"/>
</dbReference>
<dbReference type="SMART" id="SM00398">
    <property type="entry name" value="HMG"/>
    <property type="match status" value="1"/>
</dbReference>
<dbReference type="InterPro" id="IPR009071">
    <property type="entry name" value="HMG_box_dom"/>
</dbReference>
<dbReference type="Gene3D" id="1.10.30.10">
    <property type="entry name" value="High mobility group box domain"/>
    <property type="match status" value="1"/>
</dbReference>
<feature type="DNA-binding region" description="HMG box" evidence="3">
    <location>
        <begin position="115"/>
        <end position="183"/>
    </location>
</feature>
<gene>
    <name evidence="6" type="ORF">RDWZM_004455</name>
</gene>
<dbReference type="PANTHER" id="PTHR46040:SF3">
    <property type="entry name" value="HIGH MOBILITY GROUP PROTEIN 2"/>
    <property type="match status" value="1"/>
</dbReference>
<feature type="domain" description="HMG box" evidence="5">
    <location>
        <begin position="115"/>
        <end position="183"/>
    </location>
</feature>
<comment type="caution">
    <text evidence="6">The sequence shown here is derived from an EMBL/GenBank/DDBJ whole genome shotgun (WGS) entry which is preliminary data.</text>
</comment>
<protein>
    <recommendedName>
        <fullName evidence="5">HMG box domain-containing protein</fullName>
    </recommendedName>
</protein>
<evidence type="ECO:0000313" key="6">
    <source>
        <dbReference type="EMBL" id="KAJ6225910.1"/>
    </source>
</evidence>
<evidence type="ECO:0000256" key="3">
    <source>
        <dbReference type="PROSITE-ProRule" id="PRU00267"/>
    </source>
</evidence>
<evidence type="ECO:0000259" key="5">
    <source>
        <dbReference type="PROSITE" id="PS50118"/>
    </source>
</evidence>
<feature type="compositionally biased region" description="Basic and acidic residues" evidence="4">
    <location>
        <begin position="97"/>
        <end position="113"/>
    </location>
</feature>
<dbReference type="CDD" id="cd21980">
    <property type="entry name" value="HMG-box_HMG20"/>
    <property type="match status" value="1"/>
</dbReference>
<keyword evidence="1 3" id="KW-0238">DNA-binding</keyword>
<dbReference type="SUPFAM" id="SSF47095">
    <property type="entry name" value="HMG-box"/>
    <property type="match status" value="1"/>
</dbReference>
<dbReference type="InterPro" id="IPR051965">
    <property type="entry name" value="ChromReg_NeuronalGeneExpr"/>
</dbReference>
<accession>A0A9Q0RTM7</accession>
<sequence length="432" mass="49692">MSTDEYSQELPDEMYLHHRTPSAASTSYPNLGSSSSCSLPMPANMEMAMMAHNKPQQAHHHHHHHGQAQSSQHQQQQMMSSGLDHLQRQKRKYTRRKQPEERKKRGPRTKDINAPRMPLNGYVRFLNANRERIKKSYPTLSFAEVTKKLASEWSSMSSDEKKAYLDEAERAKEMYLKELQEYQKTDSYQEFLNMKQRAKQQPIPPSSSEYGNMSGSGQFPTRYNSPYGNSVNDMSGQHHNPHLQNHHHLGSPSGNQFDLNEPMQPYSGGNGVLSNALDKCNSVMDLPIYTEEFLEHNKMREQELRNYRALTTEYEEENAILSKHVDDMTSATERLIQDETKERETNGRLKAVFEMLQQNIVEQFHDVELPQTYWPANYCEQNASSGTISEHGMSDSADSTTQSYRANMDNIDQFMYGLDHFAQSYNGNAAMS</sequence>
<evidence type="ECO:0000256" key="4">
    <source>
        <dbReference type="SAM" id="MobiDB-lite"/>
    </source>
</evidence>
<name>A0A9Q0RTM7_BLOTA</name>
<dbReference type="PRINTS" id="PR00886">
    <property type="entry name" value="HIGHMOBLTY12"/>
</dbReference>
<evidence type="ECO:0000256" key="1">
    <source>
        <dbReference type="ARBA" id="ARBA00023125"/>
    </source>
</evidence>
<dbReference type="InterPro" id="IPR036910">
    <property type="entry name" value="HMG_box_dom_sf"/>
</dbReference>
<feature type="compositionally biased region" description="Low complexity" evidence="4">
    <location>
        <begin position="67"/>
        <end position="82"/>
    </location>
</feature>
<dbReference type="PROSITE" id="PS50118">
    <property type="entry name" value="HMG_BOX_2"/>
    <property type="match status" value="1"/>
</dbReference>
<feature type="non-terminal residue" evidence="6">
    <location>
        <position position="1"/>
    </location>
</feature>
<dbReference type="AlphaFoldDB" id="A0A9Q0RTM7"/>
<dbReference type="OMA" id="EVETHRN"/>
<evidence type="ECO:0000313" key="7">
    <source>
        <dbReference type="Proteomes" id="UP001142055"/>
    </source>
</evidence>
<dbReference type="Pfam" id="PF00505">
    <property type="entry name" value="HMG_box"/>
    <property type="match status" value="1"/>
</dbReference>
<dbReference type="PANTHER" id="PTHR46040">
    <property type="entry name" value="HIGH MOBILITY GROUP PROTEIN 2"/>
    <property type="match status" value="1"/>
</dbReference>
<organism evidence="6 7">
    <name type="scientific">Blomia tropicalis</name>
    <name type="common">Mite</name>
    <dbReference type="NCBI Taxonomy" id="40697"/>
    <lineage>
        <taxon>Eukaryota</taxon>
        <taxon>Metazoa</taxon>
        <taxon>Ecdysozoa</taxon>
        <taxon>Arthropoda</taxon>
        <taxon>Chelicerata</taxon>
        <taxon>Arachnida</taxon>
        <taxon>Acari</taxon>
        <taxon>Acariformes</taxon>
        <taxon>Sarcoptiformes</taxon>
        <taxon>Astigmata</taxon>
        <taxon>Glycyphagoidea</taxon>
        <taxon>Echimyopodidae</taxon>
        <taxon>Blomia</taxon>
    </lineage>
</organism>